<dbReference type="GO" id="GO:0006351">
    <property type="term" value="P:DNA-templated transcription"/>
    <property type="evidence" value="ECO:0007669"/>
    <property type="project" value="InterPro"/>
</dbReference>
<evidence type="ECO:0000256" key="5">
    <source>
        <dbReference type="ARBA" id="ARBA00022695"/>
    </source>
</evidence>
<dbReference type="GO" id="GO:0003968">
    <property type="term" value="F:RNA-directed RNA polymerase activity"/>
    <property type="evidence" value="ECO:0007669"/>
    <property type="project" value="UniProtKB-KW"/>
</dbReference>
<evidence type="ECO:0000259" key="12">
    <source>
        <dbReference type="PROSITE" id="PS50802"/>
    </source>
</evidence>
<keyword evidence="3" id="KW-0696">RNA-directed RNA polymerase</keyword>
<feature type="compositionally biased region" description="Polar residues" evidence="10">
    <location>
        <begin position="1272"/>
        <end position="1282"/>
    </location>
</feature>
<evidence type="ECO:0000313" key="13">
    <source>
        <dbReference type="EMBL" id="XBR32760.1"/>
    </source>
</evidence>
<evidence type="ECO:0000256" key="10">
    <source>
        <dbReference type="SAM" id="MobiDB-lite"/>
    </source>
</evidence>
<dbReference type="SUPFAM" id="SSF56672">
    <property type="entry name" value="DNA/RNA polymerases"/>
    <property type="match status" value="1"/>
</dbReference>
<dbReference type="Pfam" id="PF19222">
    <property type="entry name" value="Noda_Vmethyltr"/>
    <property type="match status" value="1"/>
</dbReference>
<dbReference type="GO" id="GO:0003723">
    <property type="term" value="F:RNA binding"/>
    <property type="evidence" value="ECO:0007669"/>
    <property type="project" value="InterPro"/>
</dbReference>
<dbReference type="GO" id="GO:0000166">
    <property type="term" value="F:nucleotide binding"/>
    <property type="evidence" value="ECO:0007669"/>
    <property type="project" value="UniProtKB-KW"/>
</dbReference>
<sequence length="1393" mass="158256">MVSGTVAVCYYAWHWRRVSKTIPRPVYEITHWTDNLRLCYPYVCHAMYALRSAMGWDLLDYLFTRPVYLPPLASGLPCRTRELHHAWPEMRLPIAYRTEPQNFTNEYIYRYPQPIQNIYQLVKANVVDKLSTSPHVTSATGRNGARYYLPAVARLLGFEPLAISGKAEEGMQHQSLAYSYRDCDRTTSLAVANSSTAFILIDTDYYVDMPALLCYGRPIFMYTFVPQQLSGSTSDSSYYIDLDNNVHFRATGGTFWQHPLWDYNHESLTSPTIRGLVVTYQVIQIPLNDMRRIIVLYPRNVTTDDLKLDRVSLKLMSFRHGSYLTFLTHGERPLLTISRGKQHSITLPLTVFWELQGRFETWKKADIIYNVACMEQNLKVLLRDLGYTDEQIKLVTSAASILHAYLRENADTAPYDLQHYTDMLHYRVDNGDAWSSIPRYNQVAVSQPMVAAPNLAPTKDMDADKAMVTGRVTSVANNTQPPPIFLQYASEFIQNLMPQPCNADPWDMEFVMRNQNGPQQRARRKKWITMLDPKPRAEVSSFVKSESYAGPKWPRAITQTSVMNMLELSTFTYAFKSGVLKHQTWYGPCLDPEHTTQRLTTLAHSSLALVEKDYSKFDGTISKWLRNNIELAALLRYFHPDYHQTITTNFKTELNAVATSKNGVTYALNGSRLSGSALTTDGNTLINAFVSYCAYRQVFNPNEAYQSLGLYYGDDGIDRSIAGVDFKKPAEILGLEVKLQEVLIDNEINYLGRVFPNIWASTTSYADLERALGKLHIVNQTSIPKDEAWANKAQGYLVTDPNTPILSDYCRRILRDKQSNQDTMTKEEISKVNNPWPQQDTILIKQSIQQRFGNLDFNVVSQLIDQWDLITEPPYVLPNHADLPPKNSKMAVLGHYVDMTSPLIIKQDHICHEIEMEEIKTPADGNCFFHAVNLLRANKDLPPSQTRLALRNVLQQIRTSNNYPWDVIESELPDQEWVGLEVIALWAHWRQIRVCVHNRDKAALCGECGDIIHIAYNSNHYTALKKKEQTMRTLNTLPQDLADHLKQLASCRHKASKDFSPAQMREPNKVYTRLNQNFGALSECDPHDTLEGYNPSWKATTQLPTLHGIDYKSLEQPHLITAVLEHLNLPLGWAPYIIAMVLQRPFYGCRQESMTDWDRELQMFAHPFTVAMNLASLLHLDLTIRFALNRTRQACRFAVPQPDFTLILALINGKWHVATSQGTLQKIVHNVNQPTSKQTQAPKPAGKSTKHSATTKSAIKSKPKQEKKAPKNYQQPRNNNKQRPGPNRSPTNTTNNRGRDANLLQASASNVINRNQTQKPSKSLRKVAAKKVIAEDKLCSISNDHRVSSDSVVANDSTKHAGPEPAALDELIATHEESSSQDEQCGNELASAN</sequence>
<dbReference type="EMBL" id="PP885729">
    <property type="protein sequence ID" value="XBR32760.1"/>
    <property type="molecule type" value="Genomic_RNA"/>
</dbReference>
<evidence type="ECO:0000256" key="6">
    <source>
        <dbReference type="ARBA" id="ARBA00022741"/>
    </source>
</evidence>
<evidence type="ECO:0000256" key="8">
    <source>
        <dbReference type="ARBA" id="ARBA00022953"/>
    </source>
</evidence>
<feature type="region of interest" description="Disordered" evidence="10">
    <location>
        <begin position="1374"/>
        <end position="1393"/>
    </location>
</feature>
<feature type="region of interest" description="Disordered" evidence="10">
    <location>
        <begin position="1343"/>
        <end position="1364"/>
    </location>
</feature>
<organism evidence="13">
    <name type="scientific">Sylvilagus tetnovirus</name>
    <dbReference type="NCBI Taxonomy" id="3162627"/>
    <lineage>
        <taxon>Viruses</taxon>
        <taxon>Riboviria</taxon>
        <taxon>Orthornavirae</taxon>
        <taxon>Pisuviricota</taxon>
        <taxon>Pisoniviricetes</taxon>
        <taxon>Picornavirales</taxon>
    </lineage>
</organism>
<evidence type="ECO:0000256" key="3">
    <source>
        <dbReference type="ARBA" id="ARBA00022484"/>
    </source>
</evidence>
<proteinExistence type="inferred from homology"/>
<dbReference type="GO" id="GO:0039694">
    <property type="term" value="P:viral RNA genome replication"/>
    <property type="evidence" value="ECO:0007669"/>
    <property type="project" value="InterPro"/>
</dbReference>
<feature type="domain" description="RdRp catalytic" evidence="11">
    <location>
        <begin position="607"/>
        <end position="728"/>
    </location>
</feature>
<evidence type="ECO:0000259" key="11">
    <source>
        <dbReference type="PROSITE" id="PS50507"/>
    </source>
</evidence>
<protein>
    <recommendedName>
        <fullName evidence="2">RNA-directed RNA polymerase</fullName>
    </recommendedName>
    <alternativeName>
        <fullName evidence="9">RNA replicase</fullName>
    </alternativeName>
</protein>
<keyword evidence="6" id="KW-0547">Nucleotide-binding</keyword>
<dbReference type="PROSITE" id="PS50802">
    <property type="entry name" value="OTU"/>
    <property type="match status" value="1"/>
</dbReference>
<evidence type="ECO:0000256" key="7">
    <source>
        <dbReference type="ARBA" id="ARBA00022801"/>
    </source>
</evidence>
<evidence type="ECO:0000256" key="2">
    <source>
        <dbReference type="ARBA" id="ARBA00022412"/>
    </source>
</evidence>
<dbReference type="GO" id="GO:0016787">
    <property type="term" value="F:hydrolase activity"/>
    <property type="evidence" value="ECO:0007669"/>
    <property type="project" value="UniProtKB-KW"/>
</dbReference>
<dbReference type="InterPro" id="IPR003323">
    <property type="entry name" value="OTU_dom"/>
</dbReference>
<dbReference type="Pfam" id="PF00680">
    <property type="entry name" value="RdRP_1"/>
    <property type="match status" value="1"/>
</dbReference>
<keyword evidence="7" id="KW-0378">Hydrolase</keyword>
<dbReference type="InterPro" id="IPR043647">
    <property type="entry name" value="Noda_Vmethyltr_dom"/>
</dbReference>
<feature type="region of interest" description="Disordered" evidence="10">
    <location>
        <begin position="1233"/>
        <end position="1299"/>
    </location>
</feature>
<keyword evidence="8" id="KW-0693">Viral RNA replication</keyword>
<keyword evidence="5" id="KW-0548">Nucleotidyltransferase</keyword>
<keyword evidence="4" id="KW-0808">Transferase</keyword>
<dbReference type="CDD" id="cd23173">
    <property type="entry name" value="ps-ssRNAv_Nodaviridae_RdRp"/>
    <property type="match status" value="1"/>
</dbReference>
<evidence type="ECO:0000256" key="1">
    <source>
        <dbReference type="ARBA" id="ARBA00007751"/>
    </source>
</evidence>
<evidence type="ECO:0000256" key="4">
    <source>
        <dbReference type="ARBA" id="ARBA00022679"/>
    </source>
</evidence>
<evidence type="ECO:0000256" key="9">
    <source>
        <dbReference type="ARBA" id="ARBA00032757"/>
    </source>
</evidence>
<name>A0AAU7NID1_9VIRU</name>
<feature type="compositionally biased region" description="Low complexity" evidence="10">
    <location>
        <begin position="1283"/>
        <end position="1296"/>
    </location>
</feature>
<dbReference type="Gene3D" id="3.90.70.80">
    <property type="match status" value="1"/>
</dbReference>
<dbReference type="InterPro" id="IPR043502">
    <property type="entry name" value="DNA/RNA_pol_sf"/>
</dbReference>
<dbReference type="PROSITE" id="PS50507">
    <property type="entry name" value="RDRP_SSRNA_POS"/>
    <property type="match status" value="1"/>
</dbReference>
<dbReference type="InterPro" id="IPR007094">
    <property type="entry name" value="RNA-dir_pol_PSvirus"/>
</dbReference>
<comment type="similarity">
    <text evidence="1">Belongs to the nodaviridae RNA polymerase family.</text>
</comment>
<dbReference type="InterPro" id="IPR001205">
    <property type="entry name" value="RNA-dir_pol_C"/>
</dbReference>
<reference evidence="13" key="1">
    <citation type="submission" date="2024-06" db="EMBL/GenBank/DDBJ databases">
        <authorList>
            <person name="Jenckel M."/>
            <person name="Chang W.-S."/>
            <person name="Hall R."/>
            <person name="Strive T."/>
            <person name="Smith I."/>
            <person name="Wright E.A."/>
            <person name="Bradley R."/>
            <person name="Dusek R.J."/>
            <person name="Ip H."/>
        </authorList>
    </citation>
    <scope>NUCLEOTIDE SEQUENCE</scope>
    <source>
        <strain evidence="13">USA/CA/Ventura/29802_1/2020</strain>
    </source>
</reference>
<accession>A0AAU7NID1</accession>
<feature type="domain" description="OTU" evidence="12">
    <location>
        <begin position="916"/>
        <end position="1027"/>
    </location>
</feature>